<dbReference type="SUPFAM" id="SSF55874">
    <property type="entry name" value="ATPase domain of HSP90 chaperone/DNA topoisomerase II/histidine kinase"/>
    <property type="match status" value="1"/>
</dbReference>
<protein>
    <submittedName>
        <fullName evidence="3">Histidine kinase</fullName>
    </submittedName>
</protein>
<evidence type="ECO:0000313" key="4">
    <source>
        <dbReference type="Proteomes" id="UP000184420"/>
    </source>
</evidence>
<dbReference type="AlphaFoldDB" id="A0A1M6VGY3"/>
<dbReference type="InterPro" id="IPR036890">
    <property type="entry name" value="HATPase_C_sf"/>
</dbReference>
<dbReference type="EMBL" id="FRBL01000001">
    <property type="protein sequence ID" value="SHK80773.1"/>
    <property type="molecule type" value="Genomic_DNA"/>
</dbReference>
<keyword evidence="3" id="KW-0808">Transferase</keyword>
<keyword evidence="1" id="KW-0812">Transmembrane</keyword>
<reference evidence="3 4" key="1">
    <citation type="submission" date="2016-11" db="EMBL/GenBank/DDBJ databases">
        <authorList>
            <person name="Jaros S."/>
            <person name="Januszkiewicz K."/>
            <person name="Wedrychowicz H."/>
        </authorList>
    </citation>
    <scope>NUCLEOTIDE SEQUENCE [LARGE SCALE GENOMIC DNA]</scope>
    <source>
        <strain evidence="3 4">DSM 27406</strain>
    </source>
</reference>
<dbReference type="Proteomes" id="UP000184420">
    <property type="component" value="Unassembled WGS sequence"/>
</dbReference>
<dbReference type="Gene3D" id="3.30.565.10">
    <property type="entry name" value="Histidine kinase-like ATPase, C-terminal domain"/>
    <property type="match status" value="1"/>
</dbReference>
<evidence type="ECO:0000259" key="2">
    <source>
        <dbReference type="Pfam" id="PF06580"/>
    </source>
</evidence>
<dbReference type="Pfam" id="PF06580">
    <property type="entry name" value="His_kinase"/>
    <property type="match status" value="1"/>
</dbReference>
<feature type="transmembrane region" description="Helical" evidence="1">
    <location>
        <begin position="12"/>
        <end position="33"/>
    </location>
</feature>
<dbReference type="InterPro" id="IPR050640">
    <property type="entry name" value="Bact_2-comp_sensor_kinase"/>
</dbReference>
<feature type="transmembrane region" description="Helical" evidence="1">
    <location>
        <begin position="45"/>
        <end position="65"/>
    </location>
</feature>
<name>A0A1M6VGY3_9BACT</name>
<evidence type="ECO:0000313" key="3">
    <source>
        <dbReference type="EMBL" id="SHK80773.1"/>
    </source>
</evidence>
<dbReference type="PANTHER" id="PTHR34220">
    <property type="entry name" value="SENSOR HISTIDINE KINASE YPDA"/>
    <property type="match status" value="1"/>
</dbReference>
<dbReference type="OrthoDB" id="9792992at2"/>
<sequence length="354" mass="40711">MGKSIYTGPAGRVFTATFAIAFVVYTFLLWQWFDFPFWQSVTDSSVHICLLGSVCLLISSNLAYYRPNRGLVQFMYVSVVSCAMTFLWVAASQWILHKTFAGDAYYLMWLTKGIPIYCIVGWLIITGIGFRSIMLYDMEDQQAELQRKEDTQKIVREAELFKLRQQLQPHFLFNSLNSINALIMLRPQQAREMVLKLSDFLRGSIKREDDQWISLTEELQYLGLYLDIEKVRFGHRLTTNVSHDDGAEKMFMPPMLLQPVVENAIKFGLYDTIGEIAINIRAWAGENTLYLEVQNPFDTELQAPKKGTGFGLSSIKRRLYLLFARQDLLETSVNGNIYTTLIKVPQTHDKSSNN</sequence>
<dbReference type="RefSeq" id="WP_143159782.1">
    <property type="nucleotide sequence ID" value="NZ_FRBL01000001.1"/>
</dbReference>
<keyword evidence="1" id="KW-1133">Transmembrane helix</keyword>
<keyword evidence="3" id="KW-0418">Kinase</keyword>
<feature type="transmembrane region" description="Helical" evidence="1">
    <location>
        <begin position="114"/>
        <end position="136"/>
    </location>
</feature>
<dbReference type="GO" id="GO:0000155">
    <property type="term" value="F:phosphorelay sensor kinase activity"/>
    <property type="evidence" value="ECO:0007669"/>
    <property type="project" value="InterPro"/>
</dbReference>
<evidence type="ECO:0000256" key="1">
    <source>
        <dbReference type="SAM" id="Phobius"/>
    </source>
</evidence>
<dbReference type="STRING" id="1419482.SAMN05444266_101205"/>
<accession>A0A1M6VGY3</accession>
<feature type="domain" description="Signal transduction histidine kinase internal region" evidence="2">
    <location>
        <begin position="158"/>
        <end position="237"/>
    </location>
</feature>
<dbReference type="InterPro" id="IPR010559">
    <property type="entry name" value="Sig_transdc_His_kin_internal"/>
</dbReference>
<gene>
    <name evidence="3" type="ORF">SAMN05444266_101205</name>
</gene>
<feature type="transmembrane region" description="Helical" evidence="1">
    <location>
        <begin position="74"/>
        <end position="94"/>
    </location>
</feature>
<organism evidence="3 4">
    <name type="scientific">Chitinophaga jiangningensis</name>
    <dbReference type="NCBI Taxonomy" id="1419482"/>
    <lineage>
        <taxon>Bacteria</taxon>
        <taxon>Pseudomonadati</taxon>
        <taxon>Bacteroidota</taxon>
        <taxon>Chitinophagia</taxon>
        <taxon>Chitinophagales</taxon>
        <taxon>Chitinophagaceae</taxon>
        <taxon>Chitinophaga</taxon>
    </lineage>
</organism>
<dbReference type="GO" id="GO:0016020">
    <property type="term" value="C:membrane"/>
    <property type="evidence" value="ECO:0007669"/>
    <property type="project" value="InterPro"/>
</dbReference>
<keyword evidence="1" id="KW-0472">Membrane</keyword>
<keyword evidence="4" id="KW-1185">Reference proteome</keyword>
<dbReference type="PANTHER" id="PTHR34220:SF7">
    <property type="entry name" value="SENSOR HISTIDINE KINASE YPDA"/>
    <property type="match status" value="1"/>
</dbReference>
<proteinExistence type="predicted"/>